<dbReference type="Proteomes" id="UP000219338">
    <property type="component" value="Unassembled WGS sequence"/>
</dbReference>
<proteinExistence type="predicted"/>
<name>A0A284RIM6_ARMOS</name>
<dbReference type="OrthoDB" id="10589006at2759"/>
<protein>
    <submittedName>
        <fullName evidence="1">Uncharacterized protein</fullName>
    </submittedName>
</protein>
<evidence type="ECO:0000313" key="1">
    <source>
        <dbReference type="EMBL" id="SJL08605.1"/>
    </source>
</evidence>
<reference evidence="2" key="1">
    <citation type="journal article" date="2017" name="Nat. Ecol. Evol.">
        <title>Genome expansion and lineage-specific genetic innovations in the forest pathogenic fungi Armillaria.</title>
        <authorList>
            <person name="Sipos G."/>
            <person name="Prasanna A.N."/>
            <person name="Walter M.C."/>
            <person name="O'Connor E."/>
            <person name="Balint B."/>
            <person name="Krizsan K."/>
            <person name="Kiss B."/>
            <person name="Hess J."/>
            <person name="Varga T."/>
            <person name="Slot J."/>
            <person name="Riley R."/>
            <person name="Boka B."/>
            <person name="Rigling D."/>
            <person name="Barry K."/>
            <person name="Lee J."/>
            <person name="Mihaltcheva S."/>
            <person name="LaButti K."/>
            <person name="Lipzen A."/>
            <person name="Waldron R."/>
            <person name="Moloney N.M."/>
            <person name="Sperisen C."/>
            <person name="Kredics L."/>
            <person name="Vagvoelgyi C."/>
            <person name="Patrignani A."/>
            <person name="Fitzpatrick D."/>
            <person name="Nagy I."/>
            <person name="Doyle S."/>
            <person name="Anderson J.B."/>
            <person name="Grigoriev I.V."/>
            <person name="Gueldener U."/>
            <person name="Muensterkoetter M."/>
            <person name="Nagy L.G."/>
        </authorList>
    </citation>
    <scope>NUCLEOTIDE SEQUENCE [LARGE SCALE GENOMIC DNA]</scope>
    <source>
        <strain evidence="2">C18/9</strain>
    </source>
</reference>
<evidence type="ECO:0000313" key="2">
    <source>
        <dbReference type="Proteomes" id="UP000219338"/>
    </source>
</evidence>
<gene>
    <name evidence="1" type="ORF">ARMOST_11972</name>
</gene>
<keyword evidence="2" id="KW-1185">Reference proteome</keyword>
<accession>A0A284RIM6</accession>
<organism evidence="1 2">
    <name type="scientific">Armillaria ostoyae</name>
    <name type="common">Armillaria root rot fungus</name>
    <dbReference type="NCBI Taxonomy" id="47428"/>
    <lineage>
        <taxon>Eukaryota</taxon>
        <taxon>Fungi</taxon>
        <taxon>Dikarya</taxon>
        <taxon>Basidiomycota</taxon>
        <taxon>Agaricomycotina</taxon>
        <taxon>Agaricomycetes</taxon>
        <taxon>Agaricomycetidae</taxon>
        <taxon>Agaricales</taxon>
        <taxon>Marasmiineae</taxon>
        <taxon>Physalacriaceae</taxon>
        <taxon>Armillaria</taxon>
    </lineage>
</organism>
<dbReference type="AlphaFoldDB" id="A0A284RIM6"/>
<dbReference type="EMBL" id="FUEG01000009">
    <property type="protein sequence ID" value="SJL08605.1"/>
    <property type="molecule type" value="Genomic_DNA"/>
</dbReference>
<sequence>MLCRLQPAYLDFLQGDSTSQGVQDPQHGSSSVSALRMAWALRSLLPRQYGFRKSVVADTVADTVTPDPKDIVFIVVLVSLTQTAMSVIQSSPPGNGNDDQTGAPLFLCSCIPSTYMRLWQLLHELEELLAICARTDIVMIHIEEPPLSSS</sequence>